<keyword evidence="5 7" id="KW-1133">Transmembrane helix</keyword>
<evidence type="ECO:0000256" key="1">
    <source>
        <dbReference type="ARBA" id="ARBA00004651"/>
    </source>
</evidence>
<organism evidence="8 9">
    <name type="scientific">Methylobacterium durans</name>
    <dbReference type="NCBI Taxonomy" id="2202825"/>
    <lineage>
        <taxon>Bacteria</taxon>
        <taxon>Pseudomonadati</taxon>
        <taxon>Pseudomonadota</taxon>
        <taxon>Alphaproteobacteria</taxon>
        <taxon>Hyphomicrobiales</taxon>
        <taxon>Methylobacteriaceae</taxon>
        <taxon>Methylobacterium</taxon>
    </lineage>
</organism>
<accession>A0A2U8W8D0</accession>
<feature type="transmembrane region" description="Helical" evidence="7">
    <location>
        <begin position="76"/>
        <end position="95"/>
    </location>
</feature>
<dbReference type="EMBL" id="CP029550">
    <property type="protein sequence ID" value="AWN41562.1"/>
    <property type="molecule type" value="Genomic_DNA"/>
</dbReference>
<dbReference type="InterPro" id="IPR002771">
    <property type="entry name" value="Multi_antbiot-R_MarC"/>
</dbReference>
<dbReference type="Proteomes" id="UP000245926">
    <property type="component" value="Chromosome"/>
</dbReference>
<comment type="subcellular location">
    <subcellularLocation>
        <location evidence="1 7">Cell membrane</location>
        <topology evidence="1 7">Multi-pass membrane protein</topology>
    </subcellularLocation>
</comment>
<dbReference type="OrthoDB" id="21094at2"/>
<evidence type="ECO:0000256" key="4">
    <source>
        <dbReference type="ARBA" id="ARBA00022692"/>
    </source>
</evidence>
<keyword evidence="4 7" id="KW-0812">Transmembrane</keyword>
<dbReference type="KEGG" id="mets:DK389_14900"/>
<feature type="transmembrane region" description="Helical" evidence="7">
    <location>
        <begin position="44"/>
        <end position="64"/>
    </location>
</feature>
<dbReference type="GO" id="GO:0005886">
    <property type="term" value="C:plasma membrane"/>
    <property type="evidence" value="ECO:0007669"/>
    <property type="project" value="UniProtKB-SubCell"/>
</dbReference>
<evidence type="ECO:0000256" key="5">
    <source>
        <dbReference type="ARBA" id="ARBA00022989"/>
    </source>
</evidence>
<keyword evidence="3" id="KW-1003">Cell membrane</keyword>
<dbReference type="NCBIfam" id="TIGR00427">
    <property type="entry name" value="NAAT family transporter"/>
    <property type="match status" value="1"/>
</dbReference>
<proteinExistence type="inferred from homology"/>
<dbReference type="PANTHER" id="PTHR33508:SF1">
    <property type="entry name" value="UPF0056 MEMBRANE PROTEIN YHCE"/>
    <property type="match status" value="1"/>
</dbReference>
<keyword evidence="6 7" id="KW-0472">Membrane</keyword>
<evidence type="ECO:0000313" key="9">
    <source>
        <dbReference type="Proteomes" id="UP000245926"/>
    </source>
</evidence>
<feature type="transmembrane region" description="Helical" evidence="7">
    <location>
        <begin position="145"/>
        <end position="166"/>
    </location>
</feature>
<evidence type="ECO:0000256" key="7">
    <source>
        <dbReference type="RuleBase" id="RU362048"/>
    </source>
</evidence>
<gene>
    <name evidence="8" type="ORF">DK389_14900</name>
</gene>
<feature type="transmembrane region" description="Helical" evidence="7">
    <location>
        <begin position="116"/>
        <end position="139"/>
    </location>
</feature>
<comment type="similarity">
    <text evidence="2 7">Belongs to the UPF0056 (MarC) family.</text>
</comment>
<evidence type="ECO:0000256" key="2">
    <source>
        <dbReference type="ARBA" id="ARBA00009784"/>
    </source>
</evidence>
<evidence type="ECO:0000256" key="3">
    <source>
        <dbReference type="ARBA" id="ARBA00022475"/>
    </source>
</evidence>
<evidence type="ECO:0000313" key="8">
    <source>
        <dbReference type="EMBL" id="AWN41562.1"/>
    </source>
</evidence>
<dbReference type="RefSeq" id="WP_109890695.1">
    <property type="nucleotide sequence ID" value="NZ_CP029550.1"/>
</dbReference>
<keyword evidence="9" id="KW-1185">Reference proteome</keyword>
<name>A0A2U8W8D0_9HYPH</name>
<dbReference type="PANTHER" id="PTHR33508">
    <property type="entry name" value="UPF0056 MEMBRANE PROTEIN YHCE"/>
    <property type="match status" value="1"/>
</dbReference>
<feature type="transmembrane region" description="Helical" evidence="7">
    <location>
        <begin position="12"/>
        <end position="32"/>
    </location>
</feature>
<sequence>MTAYVSPSITSAFVTLLATIGPIETAVLFASLTSGVHRPERTTLALRSVLIAGIVLLAFALGGAPVLDYLHVSVPAFQVAGGIMLFLQALTLVFSSPGLSSISEGEKKAARSLGDIAVFPLAFPVIASPGALVAVVLLMGRAKDMVEGGAILAMLVSCLLLTYIAMRAGEILTRWLGQTGADVAGRIMGVLLAGLAVQFVFDGIRGGFITS</sequence>
<evidence type="ECO:0000256" key="6">
    <source>
        <dbReference type="ARBA" id="ARBA00023136"/>
    </source>
</evidence>
<reference evidence="9" key="1">
    <citation type="submission" date="2018-05" db="EMBL/GenBank/DDBJ databases">
        <title>Complete Genome Sequence of Methylobacterium sp. 17SD2-17.</title>
        <authorList>
            <person name="Srinivasan S."/>
        </authorList>
    </citation>
    <scope>NUCLEOTIDE SEQUENCE [LARGE SCALE GENOMIC DNA]</scope>
    <source>
        <strain evidence="9">17SD2-17</strain>
    </source>
</reference>
<protein>
    <recommendedName>
        <fullName evidence="7">UPF0056 membrane protein</fullName>
    </recommendedName>
</protein>
<dbReference type="Pfam" id="PF01914">
    <property type="entry name" value="MarC"/>
    <property type="match status" value="1"/>
</dbReference>
<dbReference type="AlphaFoldDB" id="A0A2U8W8D0"/>
<feature type="transmembrane region" description="Helical" evidence="7">
    <location>
        <begin position="187"/>
        <end position="208"/>
    </location>
</feature>